<accession>A0ACC1PCA8</accession>
<organism evidence="1 2">
    <name type="scientific">Xylaria curta</name>
    <dbReference type="NCBI Taxonomy" id="42375"/>
    <lineage>
        <taxon>Eukaryota</taxon>
        <taxon>Fungi</taxon>
        <taxon>Dikarya</taxon>
        <taxon>Ascomycota</taxon>
        <taxon>Pezizomycotina</taxon>
        <taxon>Sordariomycetes</taxon>
        <taxon>Xylariomycetidae</taxon>
        <taxon>Xylariales</taxon>
        <taxon>Xylariaceae</taxon>
        <taxon>Xylaria</taxon>
    </lineage>
</organism>
<comment type="caution">
    <text evidence="1">The sequence shown here is derived from an EMBL/GenBank/DDBJ whole genome shotgun (WGS) entry which is preliminary data.</text>
</comment>
<sequence length="608" mass="67410">MRGLATVAYVAFAFLVIISLAATRFIYSLFRLRSGYSARICNRNLKIYYYALAATFLLSYFTVAVAFLALITTHGSMWAEWSWRWSVGGALLDSICAIKSTREWSKTPQIIYFQTLLASIETVLIIIGPAFSNPAVGTYVNLGAIICHSLWTFFVNLVMDMWTAADDPANSKRWPRCQRRGIHLEPAGLRYRKCFHPLRSGSWRADSEGAESEPSAKTQRTYNILFFGKGPDRTKSLRKVLQWPPPSKQAGGIDIYFHPTLKDTQLASVPPGISLSAQDKESYMHGLIKSAAAVVLVFDLFSEESFEYVKTFQEFSQKQPILLVACNNHKDDWKARAAHAGNFASQHKWDFAIISELETAFENLSLDIAQRQKDPSKSVPQGNQRDDMGSKERPISTTAALPTPRPSIPRCGQDSIGASALTAAFHSSQPSKIGSSTAADRGAAWVAAPDDTPSEGNSSQSSSLKRALSNCSYSHQDDCAIVEDEDFSPPSSPEPIVFTRSSPKLKPSASLILMYARMRAIDERMRLLADCGSEKSNTKCNDNSGDTLELLLPHQRASYQPGNGVLASSTQGYTTTHHPREVYVPEIENEQDIIWGYIADDGYYSRGW</sequence>
<dbReference type="EMBL" id="JAPDGR010000529">
    <property type="protein sequence ID" value="KAJ2989420.1"/>
    <property type="molecule type" value="Genomic_DNA"/>
</dbReference>
<protein>
    <submittedName>
        <fullName evidence="1">Uncharacterized protein</fullName>
    </submittedName>
</protein>
<reference evidence="1" key="1">
    <citation type="submission" date="2022-10" db="EMBL/GenBank/DDBJ databases">
        <title>Genome Sequence of Xylaria curta.</title>
        <authorList>
            <person name="Buettner E."/>
        </authorList>
    </citation>
    <scope>NUCLEOTIDE SEQUENCE</scope>
    <source>
        <strain evidence="1">Babe10</strain>
    </source>
</reference>
<gene>
    <name evidence="1" type="ORF">NUW58_g3473</name>
</gene>
<keyword evidence="2" id="KW-1185">Reference proteome</keyword>
<evidence type="ECO:0000313" key="2">
    <source>
        <dbReference type="Proteomes" id="UP001143856"/>
    </source>
</evidence>
<dbReference type="Proteomes" id="UP001143856">
    <property type="component" value="Unassembled WGS sequence"/>
</dbReference>
<name>A0ACC1PCA8_9PEZI</name>
<proteinExistence type="predicted"/>
<evidence type="ECO:0000313" key="1">
    <source>
        <dbReference type="EMBL" id="KAJ2989420.1"/>
    </source>
</evidence>